<name>A0A7T1TB85_9ACTN</name>
<evidence type="ECO:0000313" key="9">
    <source>
        <dbReference type="Proteomes" id="UP000595046"/>
    </source>
</evidence>
<evidence type="ECO:0000256" key="2">
    <source>
        <dbReference type="ARBA" id="ARBA00022475"/>
    </source>
</evidence>
<feature type="transmembrane region" description="Helical" evidence="7">
    <location>
        <begin position="355"/>
        <end position="374"/>
    </location>
</feature>
<evidence type="ECO:0000256" key="5">
    <source>
        <dbReference type="ARBA" id="ARBA00023136"/>
    </source>
</evidence>
<dbReference type="NCBIfam" id="TIGR00908">
    <property type="entry name" value="2A0305"/>
    <property type="match status" value="1"/>
</dbReference>
<reference evidence="9" key="1">
    <citation type="submission" date="2020-02" db="EMBL/GenBank/DDBJ databases">
        <title>Streptomyces sp. ASO4wet.</title>
        <authorList>
            <person name="Risdian C."/>
            <person name="Landwehr W."/>
            <person name="Schupp P."/>
            <person name="Wink J."/>
        </authorList>
    </citation>
    <scope>NUCLEOTIDE SEQUENCE [LARGE SCALE GENOMIC DNA]</scope>
    <source>
        <strain evidence="9">ASO4wet</strain>
    </source>
</reference>
<keyword evidence="3 7" id="KW-0812">Transmembrane</keyword>
<feature type="transmembrane region" description="Helical" evidence="7">
    <location>
        <begin position="414"/>
        <end position="437"/>
    </location>
</feature>
<keyword evidence="9" id="KW-1185">Reference proteome</keyword>
<feature type="transmembrane region" description="Helical" evidence="7">
    <location>
        <begin position="380"/>
        <end position="402"/>
    </location>
</feature>
<dbReference type="Gene3D" id="1.20.1740.10">
    <property type="entry name" value="Amino acid/polyamine transporter I"/>
    <property type="match status" value="1"/>
</dbReference>
<feature type="transmembrane region" description="Helical" evidence="7">
    <location>
        <begin position="443"/>
        <end position="461"/>
    </location>
</feature>
<feature type="transmembrane region" description="Helical" evidence="7">
    <location>
        <begin position="310"/>
        <end position="329"/>
    </location>
</feature>
<dbReference type="Pfam" id="PF13520">
    <property type="entry name" value="AA_permease_2"/>
    <property type="match status" value="1"/>
</dbReference>
<dbReference type="PANTHER" id="PTHR42770:SF7">
    <property type="entry name" value="MEMBRANE PROTEIN"/>
    <property type="match status" value="1"/>
</dbReference>
<comment type="subcellular location">
    <subcellularLocation>
        <location evidence="1">Cell membrane</location>
        <topology evidence="1">Multi-pass membrane protein</topology>
    </subcellularLocation>
</comment>
<feature type="transmembrane region" description="Helical" evidence="7">
    <location>
        <begin position="148"/>
        <end position="167"/>
    </location>
</feature>
<dbReference type="GO" id="GO:0005886">
    <property type="term" value="C:plasma membrane"/>
    <property type="evidence" value="ECO:0007669"/>
    <property type="project" value="UniProtKB-SubCell"/>
</dbReference>
<keyword evidence="5 7" id="KW-0472">Membrane</keyword>
<feature type="region of interest" description="Disordered" evidence="6">
    <location>
        <begin position="482"/>
        <end position="502"/>
    </location>
</feature>
<feature type="transmembrane region" description="Helical" evidence="7">
    <location>
        <begin position="33"/>
        <end position="54"/>
    </location>
</feature>
<dbReference type="AlphaFoldDB" id="A0A7T1TB85"/>
<dbReference type="RefSeq" id="WP_197353520.1">
    <property type="nucleotide sequence ID" value="NZ_CP048882.1"/>
</dbReference>
<dbReference type="KEGG" id="sbat:G4Z16_28840"/>
<dbReference type="GO" id="GO:0022857">
    <property type="term" value="F:transmembrane transporter activity"/>
    <property type="evidence" value="ECO:0007669"/>
    <property type="project" value="InterPro"/>
</dbReference>
<feature type="transmembrane region" description="Helical" evidence="7">
    <location>
        <begin position="174"/>
        <end position="195"/>
    </location>
</feature>
<keyword evidence="2" id="KW-1003">Cell membrane</keyword>
<feature type="transmembrane region" description="Helical" evidence="7">
    <location>
        <begin position="257"/>
        <end position="277"/>
    </location>
</feature>
<protein>
    <submittedName>
        <fullName evidence="8">Ethanolamine permease</fullName>
    </submittedName>
</protein>
<dbReference type="PANTHER" id="PTHR42770">
    <property type="entry name" value="AMINO ACID TRANSPORTER-RELATED"/>
    <property type="match status" value="1"/>
</dbReference>
<dbReference type="Proteomes" id="UP000595046">
    <property type="component" value="Chromosome"/>
</dbReference>
<sequence length="502" mass="52095">MADGTKSSQSSPDTGPESAEAYLQARSLRRGSAGWLLLTGLGVAYVVSGDYAGWNFGLAEGGFGGLAIATVLMGTMYTCLVFSLAELSSILPTAGGGYGFARRALGTWGGFLTGTAILIEYILAPAAIAVFIGGYVESLGLFGIEAGWPVYLVCFALFIGIHLWGVGEALRFSFIVTGIAVAALLVFCIGAFTHFGDASLNDVAVDGSAFGSSAWLPLGLLGIWAAFPFGMWFFLGVEGVPLAAEEARDPVRAMPKALAWSIGILVLLALLTLIPAAGAAGSDAIKDADNPLVAALQTATGGEPTMLSRVVNYAGLAGLVASFFSLIYAGSRQLFALSRAGYLPRFLSLTSRRKAPYLGLLVPGVIGFGLAAYTGDGARMLNIAVFGAAISYVLMSLSHIVLRRREPELPRPYRTPGGLVTSSVAFVLACSAVVATFLVDPTAAGIALVLYVVAVAYFALYSRHHLVAAAPEEEFAALAAAEAELERDSDGDDPAPAPHARS</sequence>
<evidence type="ECO:0000256" key="1">
    <source>
        <dbReference type="ARBA" id="ARBA00004651"/>
    </source>
</evidence>
<dbReference type="InterPro" id="IPR004757">
    <property type="entry name" value="EtNH_permease"/>
</dbReference>
<dbReference type="InterPro" id="IPR050367">
    <property type="entry name" value="APC_superfamily"/>
</dbReference>
<accession>A0A7T1TB85</accession>
<proteinExistence type="predicted"/>
<feature type="transmembrane region" description="Helical" evidence="7">
    <location>
        <begin position="66"/>
        <end position="87"/>
    </location>
</feature>
<feature type="compositionally biased region" description="Acidic residues" evidence="6">
    <location>
        <begin position="483"/>
        <end position="493"/>
    </location>
</feature>
<keyword evidence="4 7" id="KW-1133">Transmembrane helix</keyword>
<organism evidence="8 9">
    <name type="scientific">Streptomyces bathyalis</name>
    <dbReference type="NCBI Taxonomy" id="2710756"/>
    <lineage>
        <taxon>Bacteria</taxon>
        <taxon>Bacillati</taxon>
        <taxon>Actinomycetota</taxon>
        <taxon>Actinomycetes</taxon>
        <taxon>Kitasatosporales</taxon>
        <taxon>Streptomycetaceae</taxon>
        <taxon>Streptomyces</taxon>
    </lineage>
</organism>
<evidence type="ECO:0000256" key="4">
    <source>
        <dbReference type="ARBA" id="ARBA00022989"/>
    </source>
</evidence>
<evidence type="ECO:0000256" key="7">
    <source>
        <dbReference type="SAM" id="Phobius"/>
    </source>
</evidence>
<dbReference type="PIRSF" id="PIRSF006060">
    <property type="entry name" value="AA_transporter"/>
    <property type="match status" value="1"/>
</dbReference>
<dbReference type="InterPro" id="IPR002293">
    <property type="entry name" value="AA/rel_permease1"/>
</dbReference>
<evidence type="ECO:0000313" key="8">
    <source>
        <dbReference type="EMBL" id="QPP09757.1"/>
    </source>
</evidence>
<gene>
    <name evidence="8" type="primary">eat</name>
    <name evidence="8" type="ORF">G4Z16_28840</name>
</gene>
<feature type="transmembrane region" description="Helical" evidence="7">
    <location>
        <begin position="108"/>
        <end position="136"/>
    </location>
</feature>
<evidence type="ECO:0000256" key="3">
    <source>
        <dbReference type="ARBA" id="ARBA00022692"/>
    </source>
</evidence>
<evidence type="ECO:0000256" key="6">
    <source>
        <dbReference type="SAM" id="MobiDB-lite"/>
    </source>
</evidence>
<dbReference type="EMBL" id="CP048882">
    <property type="protein sequence ID" value="QPP09757.1"/>
    <property type="molecule type" value="Genomic_DNA"/>
</dbReference>
<feature type="transmembrane region" description="Helical" evidence="7">
    <location>
        <begin position="215"/>
        <end position="237"/>
    </location>
</feature>